<proteinExistence type="predicted"/>
<feature type="compositionally biased region" description="Low complexity" evidence="1">
    <location>
        <begin position="21"/>
        <end position="63"/>
    </location>
</feature>
<reference evidence="2 3" key="1">
    <citation type="submission" date="2021-01" db="EMBL/GenBank/DDBJ databases">
        <title>Diatom-associated Roseobacters Show Island Model of Population Structure.</title>
        <authorList>
            <person name="Qu L."/>
            <person name="Feng X."/>
            <person name="Chen Y."/>
            <person name="Li L."/>
            <person name="Wang X."/>
            <person name="Hu Z."/>
            <person name="Wang H."/>
            <person name="Luo H."/>
        </authorList>
    </citation>
    <scope>NUCLEOTIDE SEQUENCE [LARGE SCALE GENOMIC DNA]</scope>
    <source>
        <strain evidence="2 3">TR60-84</strain>
    </source>
</reference>
<dbReference type="Proteomes" id="UP000732193">
    <property type="component" value="Unassembled WGS sequence"/>
</dbReference>
<dbReference type="EMBL" id="JAFBRM010000003">
    <property type="protein sequence ID" value="MBM1714775.1"/>
    <property type="molecule type" value="Genomic_DNA"/>
</dbReference>
<dbReference type="RefSeq" id="WP_203242744.1">
    <property type="nucleotide sequence ID" value="NZ_CANKZB010000001.1"/>
</dbReference>
<evidence type="ECO:0000313" key="2">
    <source>
        <dbReference type="EMBL" id="MBM1714775.1"/>
    </source>
</evidence>
<protein>
    <submittedName>
        <fullName evidence="2">Uncharacterized protein</fullName>
    </submittedName>
</protein>
<evidence type="ECO:0000256" key="1">
    <source>
        <dbReference type="SAM" id="MobiDB-lite"/>
    </source>
</evidence>
<dbReference type="AlphaFoldDB" id="A0AAE2VZK4"/>
<evidence type="ECO:0000313" key="3">
    <source>
        <dbReference type="Proteomes" id="UP000732193"/>
    </source>
</evidence>
<comment type="caution">
    <text evidence="2">The sequence shown here is derived from an EMBL/GenBank/DDBJ whole genome shotgun (WGS) entry which is preliminary data.</text>
</comment>
<feature type="region of interest" description="Disordered" evidence="1">
    <location>
        <begin position="1"/>
        <end position="135"/>
    </location>
</feature>
<name>A0AAE2VZK4_9RHOB</name>
<accession>A0AAE2VZK4</accession>
<organism evidence="2 3">
    <name type="scientific">Sulfitobacter geojensis</name>
    <dbReference type="NCBI Taxonomy" id="1342299"/>
    <lineage>
        <taxon>Bacteria</taxon>
        <taxon>Pseudomonadati</taxon>
        <taxon>Pseudomonadota</taxon>
        <taxon>Alphaproteobacteria</taxon>
        <taxon>Rhodobacterales</taxon>
        <taxon>Roseobacteraceae</taxon>
        <taxon>Sulfitobacter</taxon>
    </lineage>
</organism>
<gene>
    <name evidence="2" type="ORF">JQV55_14485</name>
</gene>
<feature type="compositionally biased region" description="Polar residues" evidence="1">
    <location>
        <begin position="80"/>
        <end position="93"/>
    </location>
</feature>
<keyword evidence="3" id="KW-1185">Reference proteome</keyword>
<sequence length="135" mass="13291">MSSILLSNPFPVTPAPSNLTADAPPAAAPIAAVQNGGAADSSNGSTSFSGSGAGSSGQAKNAAIFQSKDSEKWAPPATATGGSVINAQTQSGPSPDATGDQRPVIELPLGPDLPAVEMPDPLPTSPFLKPNEDVA</sequence>